<sequence length="204" mass="21572">MAQLFSFFFVLLIAAAESVQGAGAGVGLVPPVPIGKRYIVGGADGWRVPPKENKDMYIKWASSIQFFVEDSIEFMYKNDSVGKVNKYAYYHCNWTTLAPTPPVKDGSSLFLLDAPGFAYFASADVKHCKKGQRLMLNVKALPAPVPSTDISSPPSPAPPAIAPGPAPGEPVMDSGTAVVASSHGRALMLVVSSTTLALMGTIRA</sequence>
<keyword evidence="7" id="KW-1185">Reference proteome</keyword>
<evidence type="ECO:0000256" key="4">
    <source>
        <dbReference type="SAM" id="SignalP"/>
    </source>
</evidence>
<evidence type="ECO:0000256" key="1">
    <source>
        <dbReference type="ARBA" id="ARBA00023157"/>
    </source>
</evidence>
<dbReference type="Gramene" id="TraesCS7D02G367400.2">
    <property type="protein sequence ID" value="TraesCS7D02G367400.2"/>
    <property type="gene ID" value="TraesCS7D02G367400"/>
</dbReference>
<organism evidence="6">
    <name type="scientific">Triticum aestivum</name>
    <name type="common">Wheat</name>
    <dbReference type="NCBI Taxonomy" id="4565"/>
    <lineage>
        <taxon>Eukaryota</taxon>
        <taxon>Viridiplantae</taxon>
        <taxon>Streptophyta</taxon>
        <taxon>Embryophyta</taxon>
        <taxon>Tracheophyta</taxon>
        <taxon>Spermatophyta</taxon>
        <taxon>Magnoliopsida</taxon>
        <taxon>Liliopsida</taxon>
        <taxon>Poales</taxon>
        <taxon>Poaceae</taxon>
        <taxon>BOP clade</taxon>
        <taxon>Pooideae</taxon>
        <taxon>Triticodae</taxon>
        <taxon>Triticeae</taxon>
        <taxon>Triticinae</taxon>
        <taxon>Triticum</taxon>
    </lineage>
</organism>
<dbReference type="Gramene" id="TraesPARA_EIv1.0_2595930.1">
    <property type="protein sequence ID" value="TraesPARA_EIv1.0_2595930.1.CDS"/>
    <property type="gene ID" value="TraesPARA_EIv1.0_2595930"/>
</dbReference>
<keyword evidence="1" id="KW-1015">Disulfide bond</keyword>
<reference evidence="6" key="2">
    <citation type="submission" date="2018-10" db="UniProtKB">
        <authorList>
            <consortium name="EnsemblPlants"/>
        </authorList>
    </citation>
    <scope>IDENTIFICATION</scope>
</reference>
<gene>
    <name evidence="6" type="primary">LOC123166833</name>
</gene>
<keyword evidence="4" id="KW-0732">Signal</keyword>
<dbReference type="Proteomes" id="UP000019116">
    <property type="component" value="Chromosome 7D"/>
</dbReference>
<reference evidence="6" key="1">
    <citation type="submission" date="2018-08" db="EMBL/GenBank/DDBJ databases">
        <authorList>
            <person name="Rossello M."/>
        </authorList>
    </citation>
    <scope>NUCLEOTIDE SEQUENCE [LARGE SCALE GENOMIC DNA]</scope>
    <source>
        <strain evidence="6">cv. Chinese Spring</strain>
    </source>
</reference>
<dbReference type="GO" id="GO:0005886">
    <property type="term" value="C:plasma membrane"/>
    <property type="evidence" value="ECO:0000318"/>
    <property type="project" value="GO_Central"/>
</dbReference>
<proteinExistence type="predicted"/>
<dbReference type="InterPro" id="IPR008972">
    <property type="entry name" value="Cupredoxin"/>
</dbReference>
<dbReference type="Gramene" id="TraesLDM7D03G04430720.1">
    <property type="protein sequence ID" value="TraesLDM7D03G04430720.1"/>
    <property type="gene ID" value="TraesLDM7D03G04430720"/>
</dbReference>
<keyword evidence="2" id="KW-0325">Glycoprotein</keyword>
<dbReference type="AlphaFoldDB" id="A0A3B6THR8"/>
<dbReference type="PROSITE" id="PS51485">
    <property type="entry name" value="PHYTOCYANIN"/>
    <property type="match status" value="1"/>
</dbReference>
<dbReference type="SMR" id="A0A3B6THR8"/>
<dbReference type="Gramene" id="TraesMAC7D03G04416250.1">
    <property type="protein sequence ID" value="TraesMAC7D03G04416250.1"/>
    <property type="gene ID" value="TraesMAC7D03G04416250"/>
</dbReference>
<dbReference type="SUPFAM" id="SSF49503">
    <property type="entry name" value="Cupredoxins"/>
    <property type="match status" value="1"/>
</dbReference>
<dbReference type="Gramene" id="TraesSTA7D03G04418350.1">
    <property type="protein sequence ID" value="TraesSTA7D03G04418350.1"/>
    <property type="gene ID" value="TraesSTA7D03G04418350"/>
</dbReference>
<evidence type="ECO:0000313" key="7">
    <source>
        <dbReference type="Proteomes" id="UP000019116"/>
    </source>
</evidence>
<dbReference type="Gene3D" id="2.60.40.420">
    <property type="entry name" value="Cupredoxins - blue copper proteins"/>
    <property type="match status" value="1"/>
</dbReference>
<dbReference type="RefSeq" id="XP_044440573.1">
    <property type="nucleotide sequence ID" value="XM_044584638.1"/>
</dbReference>
<name>A0A3B6THR8_WHEAT</name>
<feature type="region of interest" description="Disordered" evidence="3">
    <location>
        <begin position="146"/>
        <end position="175"/>
    </location>
</feature>
<dbReference type="Gramene" id="TraesSYM7D03G04478060.1">
    <property type="protein sequence ID" value="TraesSYM7D03G04478060.1"/>
    <property type="gene ID" value="TraesSYM7D03G04478060"/>
</dbReference>
<evidence type="ECO:0000313" key="6">
    <source>
        <dbReference type="EnsemblPlants" id="TraesCS7D02G367400.2"/>
    </source>
</evidence>
<protein>
    <recommendedName>
        <fullName evidence="5">Phytocyanin domain-containing protein</fullName>
    </recommendedName>
</protein>
<evidence type="ECO:0000256" key="3">
    <source>
        <dbReference type="SAM" id="MobiDB-lite"/>
    </source>
</evidence>
<dbReference type="InterPro" id="IPR003245">
    <property type="entry name" value="Phytocyanin_dom"/>
</dbReference>
<feature type="signal peptide" evidence="4">
    <location>
        <begin position="1"/>
        <end position="18"/>
    </location>
</feature>
<dbReference type="Gramene" id="TraesRN7D0100889500.1">
    <property type="protein sequence ID" value="TraesRN7D0100889500.1"/>
    <property type="gene ID" value="TraesRN7D0100889500"/>
</dbReference>
<feature type="chain" id="PRO_5043181239" description="Phytocyanin domain-containing protein" evidence="4">
    <location>
        <begin position="19"/>
        <end position="204"/>
    </location>
</feature>
<feature type="domain" description="Phytocyanin" evidence="5">
    <location>
        <begin position="36"/>
        <end position="140"/>
    </location>
</feature>
<dbReference type="Pfam" id="PF02298">
    <property type="entry name" value="Cu_bind_like"/>
    <property type="match status" value="1"/>
</dbReference>
<dbReference type="Gramene" id="TraesJUL7D03G04468320.1">
    <property type="protein sequence ID" value="TraesJUL7D03G04468320.1"/>
    <property type="gene ID" value="TraesJUL7D03G04468320"/>
</dbReference>
<dbReference type="STRING" id="4565.A0A3B6THR8"/>
<dbReference type="GO" id="GO:0009055">
    <property type="term" value="F:electron transfer activity"/>
    <property type="evidence" value="ECO:0007669"/>
    <property type="project" value="InterPro"/>
</dbReference>
<dbReference type="PANTHER" id="PTHR33021:SF234">
    <property type="entry name" value="EARLY NODULIN-LIKE PROTEIN 7"/>
    <property type="match status" value="1"/>
</dbReference>
<dbReference type="Gramene" id="TraesCS7D03G0865600.1">
    <property type="protein sequence ID" value="TraesCS7D03G0865600.1.CDS"/>
    <property type="gene ID" value="TraesCS7D03G0865600"/>
</dbReference>
<dbReference type="EnsemblPlants" id="TraesCS7D02G367400.2">
    <property type="protein sequence ID" value="TraesCS7D02G367400.2"/>
    <property type="gene ID" value="TraesCS7D02G367400"/>
</dbReference>
<dbReference type="Gramene" id="TraesLAC7D03G04371160.1">
    <property type="protein sequence ID" value="TraesLAC7D03G04371160.1"/>
    <property type="gene ID" value="TraesLAC7D03G04371160"/>
</dbReference>
<dbReference type="PANTHER" id="PTHR33021">
    <property type="entry name" value="BLUE COPPER PROTEIN"/>
    <property type="match status" value="1"/>
</dbReference>
<dbReference type="FunFam" id="2.60.40.420:FF:000034">
    <property type="entry name" value="Cupredoxin superfamily protein"/>
    <property type="match status" value="1"/>
</dbReference>
<evidence type="ECO:0000259" key="5">
    <source>
        <dbReference type="PROSITE" id="PS51485"/>
    </source>
</evidence>
<dbReference type="GeneID" id="123166833"/>
<accession>A0A3B6THR8</accession>
<dbReference type="InterPro" id="IPR039391">
    <property type="entry name" value="Phytocyanin-like"/>
</dbReference>
<evidence type="ECO:0000256" key="2">
    <source>
        <dbReference type="ARBA" id="ARBA00023180"/>
    </source>
</evidence>
<dbReference type="OMA" id="HNNTATY"/>
<feature type="compositionally biased region" description="Pro residues" evidence="3">
    <location>
        <begin position="153"/>
        <end position="168"/>
    </location>
</feature>
<dbReference type="Gramene" id="TraesJAG7D03G04407290.1">
    <property type="protein sequence ID" value="TraesJAG7D03G04407290.1"/>
    <property type="gene ID" value="TraesJAG7D03G04407290"/>
</dbReference>